<sequence length="132" mass="14619">MTEELAACRSSSCRGRRFDIAFLGMSEITDPESTRNRMDVRLSVTRRRFSMSNSPTATSLCGVGGPSFPKPWRMNMGSDNISPASQIDYDTSTRVQIEQMWKSSPALEMASVSECDLFVAQLMCAEHLPPAT</sequence>
<name>A0A1Y1MYI0_PHOPY</name>
<accession>A0A1Y1MYI0</accession>
<protein>
    <submittedName>
        <fullName evidence="1">Uncharacterized protein</fullName>
    </submittedName>
</protein>
<organism evidence="1">
    <name type="scientific">Photinus pyralis</name>
    <name type="common">Common eastern firefly</name>
    <name type="synonym">Lampyris pyralis</name>
    <dbReference type="NCBI Taxonomy" id="7054"/>
    <lineage>
        <taxon>Eukaryota</taxon>
        <taxon>Metazoa</taxon>
        <taxon>Ecdysozoa</taxon>
        <taxon>Arthropoda</taxon>
        <taxon>Hexapoda</taxon>
        <taxon>Insecta</taxon>
        <taxon>Pterygota</taxon>
        <taxon>Neoptera</taxon>
        <taxon>Endopterygota</taxon>
        <taxon>Coleoptera</taxon>
        <taxon>Polyphaga</taxon>
        <taxon>Elateriformia</taxon>
        <taxon>Elateroidea</taxon>
        <taxon>Lampyridae</taxon>
        <taxon>Lampyrinae</taxon>
        <taxon>Photinus</taxon>
    </lineage>
</organism>
<evidence type="ECO:0000313" key="1">
    <source>
        <dbReference type="EMBL" id="JAV89620.1"/>
    </source>
</evidence>
<reference evidence="1" key="1">
    <citation type="journal article" date="2016" name="Sci. Rep.">
        <title>Molecular characterization of firefly nuptial gifts: a multi-omics approach sheds light on postcopulatory sexual selection.</title>
        <authorList>
            <person name="Al-Wathiqui N."/>
            <person name="Fallon T.R."/>
            <person name="South A."/>
            <person name="Weng J.K."/>
            <person name="Lewis S.M."/>
        </authorList>
    </citation>
    <scope>NUCLEOTIDE SEQUENCE</scope>
</reference>
<proteinExistence type="predicted"/>
<dbReference type="AlphaFoldDB" id="A0A1Y1MYI0"/>
<dbReference type="EMBL" id="GEZM01019578">
    <property type="protein sequence ID" value="JAV89620.1"/>
    <property type="molecule type" value="Transcribed_RNA"/>
</dbReference>
<dbReference type="EMBL" id="GEZM01019580">
    <property type="protein sequence ID" value="JAV89615.1"/>
    <property type="molecule type" value="Transcribed_RNA"/>
</dbReference>